<dbReference type="STRING" id="525365.HMPREF0548_0623"/>
<gene>
    <name evidence="10" type="primary">pflC</name>
    <name evidence="10" type="ORF">HMPREF0548_0623</name>
</gene>
<keyword evidence="8" id="KW-0411">Iron-sulfur</keyword>
<dbReference type="InterPro" id="IPR007197">
    <property type="entry name" value="rSAM"/>
</dbReference>
<dbReference type="GO" id="GO:0051539">
    <property type="term" value="F:4 iron, 4 sulfur cluster binding"/>
    <property type="evidence" value="ECO:0007669"/>
    <property type="project" value="UniProtKB-KW"/>
</dbReference>
<dbReference type="GO" id="GO:0016491">
    <property type="term" value="F:oxidoreductase activity"/>
    <property type="evidence" value="ECO:0007669"/>
    <property type="project" value="UniProtKB-KW"/>
</dbReference>
<feature type="domain" description="Radical SAM core" evidence="9">
    <location>
        <begin position="21"/>
        <end position="265"/>
    </location>
</feature>
<dbReference type="AlphaFoldDB" id="C2ELS7"/>
<name>C2ELS7_9LACO</name>
<evidence type="ECO:0000256" key="3">
    <source>
        <dbReference type="ARBA" id="ARBA00022485"/>
    </source>
</evidence>
<sequence>MAKDRTGQKGLIFNIQRYSIHDGPGIRTIVFFQGCPLKCPWCANPESQGAIKPVTWIKNGKKETISYWVTVDDVMKEVEKDEIFYRTSGGGLTLSGGECLFQYEFATNVLKAAKEMGISTAIETAGGTSNNAIKSVLPYTDEVLYDLKIMNPLRAQAVIGESVPLIKKNFETALNYPTAHVTPRVPLIPGYTTLPRNLEQIANYVLSLGIHQIHILPFHQFGLQKWYYLRRNYIMRNTPLLTDKQVNDMHDYFASRGITAVISGLQ</sequence>
<dbReference type="SFLD" id="SFLDS00029">
    <property type="entry name" value="Radical_SAM"/>
    <property type="match status" value="1"/>
</dbReference>
<keyword evidence="4" id="KW-0949">S-adenosyl-L-methionine</keyword>
<dbReference type="OrthoDB" id="9782387at2"/>
<dbReference type="PANTHER" id="PTHR30352">
    <property type="entry name" value="PYRUVATE FORMATE-LYASE-ACTIVATING ENZYME"/>
    <property type="match status" value="1"/>
</dbReference>
<dbReference type="InterPro" id="IPR034457">
    <property type="entry name" value="Organic_radical-activating"/>
</dbReference>
<dbReference type="Pfam" id="PF13353">
    <property type="entry name" value="Fer4_12"/>
    <property type="match status" value="1"/>
</dbReference>
<protein>
    <submittedName>
        <fullName evidence="10">Glycyl-radical enzyme activating protein family protein</fullName>
        <ecNumber evidence="10">1.97.1.-</ecNumber>
    </submittedName>
</protein>
<proteinExistence type="inferred from homology"/>
<evidence type="ECO:0000256" key="7">
    <source>
        <dbReference type="ARBA" id="ARBA00023004"/>
    </source>
</evidence>
<dbReference type="InterPro" id="IPR058240">
    <property type="entry name" value="rSAM_sf"/>
</dbReference>
<dbReference type="EC" id="1.97.1.-" evidence="10"/>
<dbReference type="PIRSF" id="PIRSF000371">
    <property type="entry name" value="PFL_act_enz"/>
    <property type="match status" value="1"/>
</dbReference>
<keyword evidence="11" id="KW-1185">Reference proteome</keyword>
<evidence type="ECO:0000256" key="6">
    <source>
        <dbReference type="ARBA" id="ARBA00023002"/>
    </source>
</evidence>
<keyword evidence="3" id="KW-0004">4Fe-4S</keyword>
<evidence type="ECO:0000313" key="10">
    <source>
        <dbReference type="EMBL" id="EEJ72499.1"/>
    </source>
</evidence>
<dbReference type="HOGENOM" id="CLU_058969_0_0_9"/>
<keyword evidence="7" id="KW-0408">Iron</keyword>
<dbReference type="PANTHER" id="PTHR30352:SF4">
    <property type="entry name" value="PYRUVATE FORMATE-LYASE 2-ACTIVATING ENZYME"/>
    <property type="match status" value="1"/>
</dbReference>
<keyword evidence="6 10" id="KW-0560">Oxidoreductase</keyword>
<evidence type="ECO:0000256" key="5">
    <source>
        <dbReference type="ARBA" id="ARBA00022723"/>
    </source>
</evidence>
<reference evidence="10 11" key="1">
    <citation type="submission" date="2009-01" db="EMBL/GenBank/DDBJ databases">
        <authorList>
            <person name="Qin X."/>
            <person name="Bachman B."/>
            <person name="Battles P."/>
            <person name="Bell A."/>
            <person name="Bess C."/>
            <person name="Bickham C."/>
            <person name="Chaboub L."/>
            <person name="Chen D."/>
            <person name="Coyle M."/>
            <person name="Deiros D.R."/>
            <person name="Dinh H."/>
            <person name="Forbes L."/>
            <person name="Fowler G."/>
            <person name="Francisco L."/>
            <person name="Fu Q."/>
            <person name="Gubbala S."/>
            <person name="Hale W."/>
            <person name="Han Y."/>
            <person name="Hemphill L."/>
            <person name="Highlander S.K."/>
            <person name="Hirani K."/>
            <person name="Hogues M."/>
            <person name="Jackson L."/>
            <person name="Jakkamsetti A."/>
            <person name="Javaid M."/>
            <person name="Jiang H."/>
            <person name="Korchina V."/>
            <person name="Kovar C."/>
            <person name="Lara F."/>
            <person name="Lee S."/>
            <person name="Mata R."/>
            <person name="Mathew T."/>
            <person name="Moen C."/>
            <person name="Morales K."/>
            <person name="Munidasa M."/>
            <person name="Nazareth L."/>
            <person name="Ngo R."/>
            <person name="Nguyen L."/>
            <person name="Okwuonu G."/>
            <person name="Ongeri F."/>
            <person name="Patil S."/>
            <person name="Petrosino J."/>
            <person name="Pham C."/>
            <person name="Pham P."/>
            <person name="Pu L.-L."/>
            <person name="Puazo M."/>
            <person name="Raj R."/>
            <person name="Reid J."/>
            <person name="Rouhana J."/>
            <person name="Saada N."/>
            <person name="Shang Y."/>
            <person name="Simmons D."/>
            <person name="Thornton R."/>
            <person name="Warren J."/>
            <person name="Weissenberger G."/>
            <person name="Zhang J."/>
            <person name="Zhang L."/>
            <person name="Zhou C."/>
            <person name="Zhu D."/>
            <person name="Muzny D."/>
            <person name="Worley K."/>
            <person name="Gibbs R."/>
        </authorList>
    </citation>
    <scope>NUCLEOTIDE SEQUENCE [LARGE SCALE GENOMIC DNA]</scope>
    <source>
        <strain evidence="10 11">DSM 16047</strain>
    </source>
</reference>
<dbReference type="GO" id="GO:0046872">
    <property type="term" value="F:metal ion binding"/>
    <property type="evidence" value="ECO:0007669"/>
    <property type="project" value="UniProtKB-KW"/>
</dbReference>
<dbReference type="PROSITE" id="PS51918">
    <property type="entry name" value="RADICAL_SAM"/>
    <property type="match status" value="1"/>
</dbReference>
<evidence type="ECO:0000259" key="9">
    <source>
        <dbReference type="PROSITE" id="PS51918"/>
    </source>
</evidence>
<organism evidence="10 11">
    <name type="scientific">Lactobacillus ultunensis DSM 16047</name>
    <dbReference type="NCBI Taxonomy" id="525365"/>
    <lineage>
        <taxon>Bacteria</taxon>
        <taxon>Bacillati</taxon>
        <taxon>Bacillota</taxon>
        <taxon>Bacilli</taxon>
        <taxon>Lactobacillales</taxon>
        <taxon>Lactobacillaceae</taxon>
        <taxon>Lactobacillus</taxon>
    </lineage>
</organism>
<dbReference type="Gene3D" id="3.20.20.70">
    <property type="entry name" value="Aldolase class I"/>
    <property type="match status" value="1"/>
</dbReference>
<dbReference type="PROSITE" id="PS01087">
    <property type="entry name" value="RADICAL_ACTIVATING"/>
    <property type="match status" value="1"/>
</dbReference>
<comment type="caution">
    <text evidence="10">The sequence shown here is derived from an EMBL/GenBank/DDBJ whole genome shotgun (WGS) entry which is preliminary data.</text>
</comment>
<comment type="similarity">
    <text evidence="2">Belongs to the organic radical-activating enzymes family.</text>
</comment>
<dbReference type="PATRIC" id="fig|525365.8.peg.283"/>
<dbReference type="InterPro" id="IPR012839">
    <property type="entry name" value="Organic_radical_activase"/>
</dbReference>
<evidence type="ECO:0000256" key="1">
    <source>
        <dbReference type="ARBA" id="ARBA00001966"/>
    </source>
</evidence>
<comment type="cofactor">
    <cofactor evidence="1">
        <name>[4Fe-4S] cluster</name>
        <dbReference type="ChEBI" id="CHEBI:49883"/>
    </cofactor>
</comment>
<dbReference type="InterPro" id="IPR013785">
    <property type="entry name" value="Aldolase_TIM"/>
</dbReference>
<evidence type="ECO:0000256" key="4">
    <source>
        <dbReference type="ARBA" id="ARBA00022691"/>
    </source>
</evidence>
<accession>C2ELS7</accession>
<dbReference type="eggNOG" id="COG1180">
    <property type="taxonomic scope" value="Bacteria"/>
</dbReference>
<dbReference type="RefSeq" id="WP_007125155.1">
    <property type="nucleotide sequence ID" value="NZ_AZFO01000012.1"/>
</dbReference>
<dbReference type="InterPro" id="IPR001989">
    <property type="entry name" value="Radical_activat_CS"/>
</dbReference>
<evidence type="ECO:0000256" key="2">
    <source>
        <dbReference type="ARBA" id="ARBA00009777"/>
    </source>
</evidence>
<dbReference type="Proteomes" id="UP000005583">
    <property type="component" value="Unassembled WGS sequence"/>
</dbReference>
<evidence type="ECO:0000256" key="8">
    <source>
        <dbReference type="ARBA" id="ARBA00023014"/>
    </source>
</evidence>
<dbReference type="EMBL" id="ACGU01000035">
    <property type="protein sequence ID" value="EEJ72499.1"/>
    <property type="molecule type" value="Genomic_DNA"/>
</dbReference>
<dbReference type="SFLD" id="SFLDG01066">
    <property type="entry name" value="organic_radical-activating_enz"/>
    <property type="match status" value="1"/>
</dbReference>
<keyword evidence="5" id="KW-0479">Metal-binding</keyword>
<evidence type="ECO:0000313" key="11">
    <source>
        <dbReference type="Proteomes" id="UP000005583"/>
    </source>
</evidence>
<dbReference type="SUPFAM" id="SSF102114">
    <property type="entry name" value="Radical SAM enzymes"/>
    <property type="match status" value="1"/>
</dbReference>